<dbReference type="EMBL" id="CAJPVI010000002">
    <property type="protein sequence ID" value="CAG2132326.1"/>
    <property type="molecule type" value="Genomic_DNA"/>
</dbReference>
<organism evidence="2 3">
    <name type="scientific">Cupriavidus numazuensis</name>
    <dbReference type="NCBI Taxonomy" id="221992"/>
    <lineage>
        <taxon>Bacteria</taxon>
        <taxon>Pseudomonadati</taxon>
        <taxon>Pseudomonadota</taxon>
        <taxon>Betaproteobacteria</taxon>
        <taxon>Burkholderiales</taxon>
        <taxon>Burkholderiaceae</taxon>
        <taxon>Cupriavidus</taxon>
    </lineage>
</organism>
<sequence>MLLPFEIALRDALRKRADDKEAEKLRAAEERAKKVKRDSLGLPIDVEAASHAEPQH</sequence>
<evidence type="ECO:0000313" key="2">
    <source>
        <dbReference type="EMBL" id="CAG2132326.1"/>
    </source>
</evidence>
<comment type="caution">
    <text evidence="2">The sequence shown here is derived from an EMBL/GenBank/DDBJ whole genome shotgun (WGS) entry which is preliminary data.</text>
</comment>
<protein>
    <submittedName>
        <fullName evidence="2">Uncharacterized protein</fullName>
    </submittedName>
</protein>
<proteinExistence type="predicted"/>
<evidence type="ECO:0000256" key="1">
    <source>
        <dbReference type="SAM" id="Coils"/>
    </source>
</evidence>
<dbReference type="Proteomes" id="UP000672657">
    <property type="component" value="Unassembled WGS sequence"/>
</dbReference>
<evidence type="ECO:0000313" key="3">
    <source>
        <dbReference type="Proteomes" id="UP000672657"/>
    </source>
</evidence>
<keyword evidence="1" id="KW-0175">Coiled coil</keyword>
<feature type="coiled-coil region" evidence="1">
    <location>
        <begin position="10"/>
        <end position="38"/>
    </location>
</feature>
<keyword evidence="3" id="KW-1185">Reference proteome</keyword>
<gene>
    <name evidence="2" type="ORF">LMG26411_00597</name>
</gene>
<reference evidence="2 3" key="1">
    <citation type="submission" date="2021-03" db="EMBL/GenBank/DDBJ databases">
        <authorList>
            <person name="Peeters C."/>
        </authorList>
    </citation>
    <scope>NUCLEOTIDE SEQUENCE [LARGE SCALE GENOMIC DNA]</scope>
    <source>
        <strain evidence="2 3">LMG 26411</strain>
    </source>
</reference>
<dbReference type="RefSeq" id="WP_211951814.1">
    <property type="nucleotide sequence ID" value="NZ_CAJPVI010000002.1"/>
</dbReference>
<name>A0ABN7PTY7_9BURK</name>
<accession>A0ABN7PTY7</accession>